<protein>
    <submittedName>
        <fullName evidence="2">Uncharacterized protein</fullName>
    </submittedName>
</protein>
<feature type="compositionally biased region" description="Basic residues" evidence="1">
    <location>
        <begin position="1"/>
        <end position="11"/>
    </location>
</feature>
<dbReference type="AlphaFoldDB" id="A0A074WCX4"/>
<dbReference type="OrthoDB" id="3905700at2759"/>
<feature type="compositionally biased region" description="Basic and acidic residues" evidence="1">
    <location>
        <begin position="12"/>
        <end position="32"/>
    </location>
</feature>
<evidence type="ECO:0000313" key="2">
    <source>
        <dbReference type="EMBL" id="KEQ70808.1"/>
    </source>
</evidence>
<evidence type="ECO:0000256" key="1">
    <source>
        <dbReference type="SAM" id="MobiDB-lite"/>
    </source>
</evidence>
<sequence>MTGSRRSSRHHPTAEKDKSDLTKVQDDPKSQPKEGSTYSEAESNVKKPKKEVIGGVRRNLLDDGLEFHYTHADSWVSGGETPPELLKVWAKKQMRPSSRPNQDQHSNSEVNGVKRDLTVGLLVNYRKKGRNRAGNSLPFQWVPVRAASPRAVSAWAKAEKERTEETIKHLQEHQIPPDIAKHLSQLEDLLDGEIMSPTKPDSTGDSPVEDQDTRIPPHPPHYPLPTAFKGKCDNATQPSSTLAHTNLVVACQASKHLSNGPSSDLSHHLVCTACHDNPPTQRLTQHESDHIIRDKGLFPLCSFCTNTWSERDDVGHKHTSSNCTCAIQLPQWLCADCWVEMARARSRRADGCDDCGRVRSEREKNNCLRCGGRCQRTKVHTLCVLESAIVTLSPRSFEAASTL</sequence>
<reference evidence="2 3" key="1">
    <citation type="journal article" date="2014" name="BMC Genomics">
        <title>Genome sequencing of four Aureobasidium pullulans varieties: biotechnological potential, stress tolerance, and description of new species.</title>
        <authorList>
            <person name="Gostin Ar C."/>
            <person name="Ohm R.A."/>
            <person name="Kogej T."/>
            <person name="Sonjak S."/>
            <person name="Turk M."/>
            <person name="Zajc J."/>
            <person name="Zalar P."/>
            <person name="Grube M."/>
            <person name="Sun H."/>
            <person name="Han J."/>
            <person name="Sharma A."/>
            <person name="Chiniquy J."/>
            <person name="Ngan C.Y."/>
            <person name="Lipzen A."/>
            <person name="Barry K."/>
            <person name="Grigoriev I.V."/>
            <person name="Gunde-Cimerman N."/>
        </authorList>
    </citation>
    <scope>NUCLEOTIDE SEQUENCE [LARGE SCALE GENOMIC DNA]</scope>
    <source>
        <strain evidence="2 3">CBS 147.97</strain>
    </source>
</reference>
<dbReference type="RefSeq" id="XP_013424936.1">
    <property type="nucleotide sequence ID" value="XM_013569482.1"/>
</dbReference>
<gene>
    <name evidence="2" type="ORF">M436DRAFT_66205</name>
</gene>
<evidence type="ECO:0000313" key="3">
    <source>
        <dbReference type="Proteomes" id="UP000027730"/>
    </source>
</evidence>
<feature type="region of interest" description="Disordered" evidence="1">
    <location>
        <begin position="193"/>
        <end position="217"/>
    </location>
</feature>
<organism evidence="2 3">
    <name type="scientific">Aureobasidium namibiae CBS 147.97</name>
    <dbReference type="NCBI Taxonomy" id="1043004"/>
    <lineage>
        <taxon>Eukaryota</taxon>
        <taxon>Fungi</taxon>
        <taxon>Dikarya</taxon>
        <taxon>Ascomycota</taxon>
        <taxon>Pezizomycotina</taxon>
        <taxon>Dothideomycetes</taxon>
        <taxon>Dothideomycetidae</taxon>
        <taxon>Dothideales</taxon>
        <taxon>Saccotheciaceae</taxon>
        <taxon>Aureobasidium</taxon>
    </lineage>
</organism>
<feature type="region of interest" description="Disordered" evidence="1">
    <location>
        <begin position="92"/>
        <end position="111"/>
    </location>
</feature>
<feature type="compositionally biased region" description="Polar residues" evidence="1">
    <location>
        <begin position="33"/>
        <end position="42"/>
    </location>
</feature>
<dbReference type="HOGENOM" id="CLU_690752_0_0_1"/>
<dbReference type="GeneID" id="25414007"/>
<keyword evidence="3" id="KW-1185">Reference proteome</keyword>
<dbReference type="Proteomes" id="UP000027730">
    <property type="component" value="Unassembled WGS sequence"/>
</dbReference>
<proteinExistence type="predicted"/>
<name>A0A074WCX4_9PEZI</name>
<dbReference type="EMBL" id="KL584716">
    <property type="protein sequence ID" value="KEQ70808.1"/>
    <property type="molecule type" value="Genomic_DNA"/>
</dbReference>
<feature type="compositionally biased region" description="Polar residues" evidence="1">
    <location>
        <begin position="95"/>
        <end position="110"/>
    </location>
</feature>
<feature type="region of interest" description="Disordered" evidence="1">
    <location>
        <begin position="1"/>
        <end position="53"/>
    </location>
</feature>
<accession>A0A074WCX4</accession>